<dbReference type="Pfam" id="PF13480">
    <property type="entry name" value="Acetyltransf_6"/>
    <property type="match status" value="1"/>
</dbReference>
<dbReference type="InterPro" id="IPR016181">
    <property type="entry name" value="Acyl_CoA_acyltransferase"/>
</dbReference>
<evidence type="ECO:0000256" key="1">
    <source>
        <dbReference type="SAM" id="MobiDB-lite"/>
    </source>
</evidence>
<dbReference type="PANTHER" id="PTHR36174:SF1">
    <property type="entry name" value="LIPID II:GLYCINE GLYCYLTRANSFERASE"/>
    <property type="match status" value="1"/>
</dbReference>
<dbReference type="InterPro" id="IPR038740">
    <property type="entry name" value="BioF2-like_GNAT_dom"/>
</dbReference>
<feature type="compositionally biased region" description="Polar residues" evidence="1">
    <location>
        <begin position="1"/>
        <end position="22"/>
    </location>
</feature>
<dbReference type="GO" id="GO:0016746">
    <property type="term" value="F:acyltransferase activity"/>
    <property type="evidence" value="ECO:0007669"/>
    <property type="project" value="UniProtKB-KW"/>
</dbReference>
<reference evidence="3 4" key="1">
    <citation type="journal article" date="2019" name="Int. J. Syst. Evol. Microbiol.">
        <title>The Global Catalogue of Microorganisms (GCM) 10K type strain sequencing project: providing services to taxonomists for standard genome sequencing and annotation.</title>
        <authorList>
            <consortium name="The Broad Institute Genomics Platform"/>
            <consortium name="The Broad Institute Genome Sequencing Center for Infectious Disease"/>
            <person name="Wu L."/>
            <person name="Ma J."/>
        </authorList>
    </citation>
    <scope>NUCLEOTIDE SEQUENCE [LARGE SCALE GENOMIC DNA]</scope>
    <source>
        <strain evidence="3 4">Y73</strain>
    </source>
</reference>
<dbReference type="Gene3D" id="3.40.630.30">
    <property type="match status" value="1"/>
</dbReference>
<keyword evidence="3" id="KW-0808">Transferase</keyword>
<dbReference type="AlphaFoldDB" id="A0ABD5UJC9"/>
<feature type="region of interest" description="Disordered" evidence="1">
    <location>
        <begin position="1"/>
        <end position="24"/>
    </location>
</feature>
<dbReference type="EMBL" id="JBHSXI010000011">
    <property type="protein sequence ID" value="MFC6889419.1"/>
    <property type="molecule type" value="Genomic_DNA"/>
</dbReference>
<feature type="domain" description="BioF2-like acetyltransferase" evidence="2">
    <location>
        <begin position="194"/>
        <end position="319"/>
    </location>
</feature>
<sequence>MTDTPPFSTDISPSVTHTAPTDSSDRIEIEAVTDSDRWNELVDASSTATPFHRFEALRAMATHSSAELHPLVGRSRYGPIGLFPVFSRRYGPVTVAFSPPPDLKVSYLGPAYLPDEPASNTPSERLRAAFLDAVTDRLADRVSPRYVHVRTAPSDDDPRPLVWNGYRPVPRYTYVVDLTRSVDDLFASFSGDLRENVRGADDEDYELTAGYFGDIERIVERLRARHDAQDVSYPLPAAFAEDLYEALPDGDVRVSVCRADGEFLGGQITLENDTTMVAWQGVGDHEHDLPVNDLLDWAAIKDARERGIERYDLVGANDPRLCGYKAKFNPALASYYSLERSGPAVDLLKRGYRLGQEIGARAERRLRRWDR</sequence>
<accession>A0ABD5UJC9</accession>
<keyword evidence="3" id="KW-0012">Acyltransferase</keyword>
<evidence type="ECO:0000313" key="3">
    <source>
        <dbReference type="EMBL" id="MFC6889419.1"/>
    </source>
</evidence>
<gene>
    <name evidence="3" type="ORF">ACFQEY_10390</name>
</gene>
<evidence type="ECO:0000313" key="4">
    <source>
        <dbReference type="Proteomes" id="UP001596333"/>
    </source>
</evidence>
<protein>
    <submittedName>
        <fullName evidence="3">GNAT family N-acetyltransferase</fullName>
        <ecNumber evidence="3">2.3.1.-</ecNumber>
    </submittedName>
</protein>
<dbReference type="SUPFAM" id="SSF55729">
    <property type="entry name" value="Acyl-CoA N-acyltransferases (Nat)"/>
    <property type="match status" value="1"/>
</dbReference>
<evidence type="ECO:0000259" key="2">
    <source>
        <dbReference type="Pfam" id="PF13480"/>
    </source>
</evidence>
<proteinExistence type="predicted"/>
<dbReference type="Proteomes" id="UP001596333">
    <property type="component" value="Unassembled WGS sequence"/>
</dbReference>
<dbReference type="InterPro" id="IPR050644">
    <property type="entry name" value="PG_Glycine_Bridge_Synth"/>
</dbReference>
<dbReference type="PANTHER" id="PTHR36174">
    <property type="entry name" value="LIPID II:GLYCINE GLYCYLTRANSFERASE"/>
    <property type="match status" value="1"/>
</dbReference>
<dbReference type="RefSeq" id="WP_379768208.1">
    <property type="nucleotide sequence ID" value="NZ_JBHSXI010000011.1"/>
</dbReference>
<keyword evidence="4" id="KW-1185">Reference proteome</keyword>
<name>A0ABD5UJC9_9EURY</name>
<organism evidence="3 4">
    <name type="scientific">Halorubrum trueperi</name>
    <dbReference type="NCBI Taxonomy" id="2004704"/>
    <lineage>
        <taxon>Archaea</taxon>
        <taxon>Methanobacteriati</taxon>
        <taxon>Methanobacteriota</taxon>
        <taxon>Stenosarchaea group</taxon>
        <taxon>Halobacteria</taxon>
        <taxon>Halobacteriales</taxon>
        <taxon>Haloferacaceae</taxon>
        <taxon>Halorubrum</taxon>
    </lineage>
</organism>
<comment type="caution">
    <text evidence="3">The sequence shown here is derived from an EMBL/GenBank/DDBJ whole genome shotgun (WGS) entry which is preliminary data.</text>
</comment>
<dbReference type="EC" id="2.3.1.-" evidence="3"/>